<reference evidence="3 4" key="1">
    <citation type="submission" date="2015-11" db="EMBL/GenBank/DDBJ databases">
        <title>Description and complete genome sequence of a novel strain predominating in hypersaline microbial mats and representing a new family of the Bacteriodetes phylum.</title>
        <authorList>
            <person name="Spring S."/>
            <person name="Bunk B."/>
            <person name="Sproer C."/>
            <person name="Klenk H.-P."/>
        </authorList>
    </citation>
    <scope>NUCLEOTIDE SEQUENCE [LARGE SCALE GENOMIC DNA]</scope>
    <source>
        <strain evidence="3 4">L21-Spi-D4</strain>
    </source>
</reference>
<dbReference type="InterPro" id="IPR011933">
    <property type="entry name" value="Double_TM_dom"/>
</dbReference>
<dbReference type="AlphaFoldDB" id="A0A0S2HVA9"/>
<feature type="domain" description="Aerotolerance regulator N-terminal" evidence="2">
    <location>
        <begin position="1"/>
        <end position="76"/>
    </location>
</feature>
<dbReference type="Gene3D" id="2.60.40.10">
    <property type="entry name" value="Immunoglobulins"/>
    <property type="match status" value="1"/>
</dbReference>
<keyword evidence="4" id="KW-1185">Reference proteome</keyword>
<dbReference type="NCBIfam" id="TIGR02226">
    <property type="entry name" value="two_anch"/>
    <property type="match status" value="1"/>
</dbReference>
<dbReference type="RefSeq" id="WP_057951589.1">
    <property type="nucleotide sequence ID" value="NZ_CP013118.1"/>
</dbReference>
<dbReference type="STRING" id="1307839.L21SP5_00318"/>
<dbReference type="InterPro" id="IPR024163">
    <property type="entry name" value="Aerotolerance_reg_N"/>
</dbReference>
<sequence length="664" mass="74929">MTFQNPAILYGLALAALPLIIHLINLRKYRKMYFSSLWFLKNIQYQTRRSRKIHEWIILLLRTLLIASLVMAFAGPIITTNTSKKSQALHLIVDNTLSMQGNNQKGNLFDQAKTKAYEVCDALETNQHVNIHFTAAANSQWELSPQQAKEVLSAAEPSHGARKINSIVKNIYEKSNIAPNLVILSDFQKNILQPDTIFRDSLLAINIVKYSNESQNISIDTMWFESPLQIPGQNAMLNILIRNHANDEINELPVKVEVNGELLSAGTVSIAPTAQKVYKTTVEIEDLGQLKITALIDDNPLTFDNKYYSGVNISSKVKIIETGAKPSLYLKALYDEPDFFEHEFLPADNIPLSEINKAQTIIVHQPVEISPGLGNAIAQAIPAGKNILIIPQVKENPAEINQLLETFRLPQIDKIIEDSTKIKEINVGHPLFNNAIKAFDEQMNLPAIENYYQLASENSYAPVIYNDLNQAILFHMKRGNGNVYMFTFDALNKQFATHPLFVPLFYNAASIRNKNTIPSITSNEAGTVKLTGINKRGDSPIKIRHKKGEFIPYMYNNPNATMLAVRENQINKPGFYDIVLEDSVVNLLAVNHQKDESIMDFYGSETLLNQVFNYGLANNFDIDAAAEEILNPVEKLWRYFIIIALIMILSEIALIYFKEKSYKT</sequence>
<dbReference type="PANTHER" id="PTHR37464:SF1">
    <property type="entry name" value="BLL2463 PROTEIN"/>
    <property type="match status" value="1"/>
</dbReference>
<evidence type="ECO:0000313" key="4">
    <source>
        <dbReference type="Proteomes" id="UP000064893"/>
    </source>
</evidence>
<gene>
    <name evidence="3" type="ORF">L21SP5_00318</name>
</gene>
<dbReference type="InterPro" id="IPR013783">
    <property type="entry name" value="Ig-like_fold"/>
</dbReference>
<dbReference type="EMBL" id="CP013118">
    <property type="protein sequence ID" value="ALO13997.1"/>
    <property type="molecule type" value="Genomic_DNA"/>
</dbReference>
<name>A0A0S2HVA9_9BACT</name>
<evidence type="ECO:0000313" key="3">
    <source>
        <dbReference type="EMBL" id="ALO13997.1"/>
    </source>
</evidence>
<feature type="transmembrane region" description="Helical" evidence="1">
    <location>
        <begin position="6"/>
        <end position="26"/>
    </location>
</feature>
<organism evidence="3 4">
    <name type="scientific">Salinivirga cyanobacteriivorans</name>
    <dbReference type="NCBI Taxonomy" id="1307839"/>
    <lineage>
        <taxon>Bacteria</taxon>
        <taxon>Pseudomonadati</taxon>
        <taxon>Bacteroidota</taxon>
        <taxon>Bacteroidia</taxon>
        <taxon>Bacteroidales</taxon>
        <taxon>Salinivirgaceae</taxon>
        <taxon>Salinivirga</taxon>
    </lineage>
</organism>
<keyword evidence="1" id="KW-0472">Membrane</keyword>
<keyword evidence="1" id="KW-1133">Transmembrane helix</keyword>
<dbReference type="Proteomes" id="UP000064893">
    <property type="component" value="Chromosome"/>
</dbReference>
<proteinExistence type="predicted"/>
<dbReference type="Pfam" id="PF07584">
    <property type="entry name" value="BatA"/>
    <property type="match status" value="1"/>
</dbReference>
<evidence type="ECO:0000259" key="2">
    <source>
        <dbReference type="Pfam" id="PF07584"/>
    </source>
</evidence>
<dbReference type="KEGG" id="blq:L21SP5_00318"/>
<feature type="transmembrane region" description="Helical" evidence="1">
    <location>
        <begin position="56"/>
        <end position="78"/>
    </location>
</feature>
<dbReference type="PANTHER" id="PTHR37464">
    <property type="entry name" value="BLL2463 PROTEIN"/>
    <property type="match status" value="1"/>
</dbReference>
<feature type="transmembrane region" description="Helical" evidence="1">
    <location>
        <begin position="636"/>
        <end position="657"/>
    </location>
</feature>
<keyword evidence="1" id="KW-0812">Transmembrane</keyword>
<dbReference type="OrthoDB" id="9810200at2"/>
<accession>A0A0S2HVA9</accession>
<evidence type="ECO:0000256" key="1">
    <source>
        <dbReference type="SAM" id="Phobius"/>
    </source>
</evidence>
<protein>
    <recommendedName>
        <fullName evidence="2">Aerotolerance regulator N-terminal domain-containing protein</fullName>
    </recommendedName>
</protein>